<dbReference type="Pfam" id="PF00107">
    <property type="entry name" value="ADH_zinc_N"/>
    <property type="match status" value="1"/>
</dbReference>
<keyword evidence="2" id="KW-0560">Oxidoreductase</keyword>
<evidence type="ECO:0000259" key="3">
    <source>
        <dbReference type="SMART" id="SM00829"/>
    </source>
</evidence>
<dbReference type="SUPFAM" id="SSF50129">
    <property type="entry name" value="GroES-like"/>
    <property type="match status" value="1"/>
</dbReference>
<dbReference type="InterPro" id="IPR011032">
    <property type="entry name" value="GroES-like_sf"/>
</dbReference>
<dbReference type="SUPFAM" id="SSF51735">
    <property type="entry name" value="NAD(P)-binding Rossmann-fold domains"/>
    <property type="match status" value="1"/>
</dbReference>
<evidence type="ECO:0000313" key="4">
    <source>
        <dbReference type="EMBL" id="WBP90017.1"/>
    </source>
</evidence>
<sequence length="327" mass="34267">MRSVRFHDYGPPEVLKVDDVPNPEPGEGQLLVQVSAAGISYAEIQIRGGVMEQFAWFPDPPLPHALGFEVAGTVVKVGEGVGDEWVGRKVVGVSPTAGGYSELAVLPVAVAQALPEGLSEHEALALYGQGVVAVGVAEVADIQPKDVVLVEAAAGGVGSLLVQLAKNAGAEVIALARGEKKLALARELGADHAFDYTEADWAQRVREVAPAGVQVVLDSVGGEVSQAAFDLLAMAFGRMVVFGTASGKVPQFDPEQVYVRGVSVTGFGPRVFIQPEYGFRLRRTAFELAAAGSIKPVLGPVFPLAEAAEAHRAFEERVTTGKVILVP</sequence>
<proteinExistence type="predicted"/>
<dbReference type="InterPro" id="IPR013154">
    <property type="entry name" value="ADH-like_N"/>
</dbReference>
<dbReference type="RefSeq" id="WP_270148555.1">
    <property type="nucleotide sequence ID" value="NZ_CP115450.1"/>
</dbReference>
<dbReference type="InterPro" id="IPR020843">
    <property type="entry name" value="ER"/>
</dbReference>
<evidence type="ECO:0000313" key="5">
    <source>
        <dbReference type="Proteomes" id="UP001212821"/>
    </source>
</evidence>
<dbReference type="Proteomes" id="UP001212821">
    <property type="component" value="Chromosome"/>
</dbReference>
<dbReference type="EMBL" id="CP115450">
    <property type="protein sequence ID" value="WBP90017.1"/>
    <property type="molecule type" value="Genomic_DNA"/>
</dbReference>
<organism evidence="4 5">
    <name type="scientific">Kitasatospora cathayae</name>
    <dbReference type="NCBI Taxonomy" id="3004092"/>
    <lineage>
        <taxon>Bacteria</taxon>
        <taxon>Bacillati</taxon>
        <taxon>Actinomycetota</taxon>
        <taxon>Actinomycetes</taxon>
        <taxon>Kitasatosporales</taxon>
        <taxon>Streptomycetaceae</taxon>
        <taxon>Kitasatospora</taxon>
    </lineage>
</organism>
<keyword evidence="5" id="KW-1185">Reference proteome</keyword>
<dbReference type="InterPro" id="IPR013149">
    <property type="entry name" value="ADH-like_C"/>
</dbReference>
<accession>A0ABY7QBD7</accession>
<dbReference type="Gene3D" id="3.90.180.10">
    <property type="entry name" value="Medium-chain alcohol dehydrogenases, catalytic domain"/>
    <property type="match status" value="1"/>
</dbReference>
<evidence type="ECO:0000256" key="2">
    <source>
        <dbReference type="ARBA" id="ARBA00023002"/>
    </source>
</evidence>
<evidence type="ECO:0000256" key="1">
    <source>
        <dbReference type="ARBA" id="ARBA00022857"/>
    </source>
</evidence>
<dbReference type="Pfam" id="PF08240">
    <property type="entry name" value="ADH_N"/>
    <property type="match status" value="1"/>
</dbReference>
<reference evidence="5" key="1">
    <citation type="submission" date="2022-12" db="EMBL/GenBank/DDBJ databases">
        <authorList>
            <person name="Mo P."/>
        </authorList>
    </citation>
    <scope>NUCLEOTIDE SEQUENCE [LARGE SCALE GENOMIC DNA]</scope>
    <source>
        <strain evidence="5">HUAS 3-15</strain>
    </source>
</reference>
<gene>
    <name evidence="4" type="ORF">O1G21_32005</name>
</gene>
<keyword evidence="1" id="KW-0521">NADP</keyword>
<dbReference type="Gene3D" id="3.40.50.720">
    <property type="entry name" value="NAD(P)-binding Rossmann-like Domain"/>
    <property type="match status" value="1"/>
</dbReference>
<dbReference type="PANTHER" id="PTHR48106">
    <property type="entry name" value="QUINONE OXIDOREDUCTASE PIG3-RELATED"/>
    <property type="match status" value="1"/>
</dbReference>
<protein>
    <submittedName>
        <fullName evidence="4">Zinc-binding dehydrogenase</fullName>
    </submittedName>
</protein>
<feature type="domain" description="Enoyl reductase (ER)" evidence="3">
    <location>
        <begin position="10"/>
        <end position="325"/>
    </location>
</feature>
<dbReference type="InterPro" id="IPR036291">
    <property type="entry name" value="NAD(P)-bd_dom_sf"/>
</dbReference>
<dbReference type="SMART" id="SM00829">
    <property type="entry name" value="PKS_ER"/>
    <property type="match status" value="1"/>
</dbReference>
<name>A0ABY7QBD7_9ACTN</name>